<evidence type="ECO:0000256" key="2">
    <source>
        <dbReference type="ARBA" id="ARBA00012418"/>
    </source>
</evidence>
<evidence type="ECO:0000256" key="6">
    <source>
        <dbReference type="ARBA" id="ARBA00022723"/>
    </source>
</evidence>
<keyword evidence="4" id="KW-0808">Transferase</keyword>
<dbReference type="GO" id="GO:0046872">
    <property type="term" value="F:metal ion binding"/>
    <property type="evidence" value="ECO:0007669"/>
    <property type="project" value="UniProtKB-KW"/>
</dbReference>
<comment type="function">
    <text evidence="1">DNA-dependent RNA polymerase catalyzes the transcription of DNA into RNA using the four ribonucleoside triphosphates as substrates.</text>
</comment>
<evidence type="ECO:0000256" key="5">
    <source>
        <dbReference type="ARBA" id="ARBA00022695"/>
    </source>
</evidence>
<keyword evidence="6" id="KW-0479">Metal-binding</keyword>
<proteinExistence type="predicted"/>
<evidence type="ECO:0000259" key="9">
    <source>
        <dbReference type="Pfam" id="PF04998"/>
    </source>
</evidence>
<evidence type="ECO:0000256" key="3">
    <source>
        <dbReference type="ARBA" id="ARBA00022478"/>
    </source>
</evidence>
<dbReference type="InterPro" id="IPR045867">
    <property type="entry name" value="DNA-dir_RpoC_beta_prime"/>
</dbReference>
<evidence type="ECO:0000256" key="4">
    <source>
        <dbReference type="ARBA" id="ARBA00022679"/>
    </source>
</evidence>
<name>A0A5C1H7T0_9APIC</name>
<evidence type="ECO:0000256" key="7">
    <source>
        <dbReference type="ARBA" id="ARBA00023163"/>
    </source>
</evidence>
<gene>
    <name evidence="10" type="primary">rpoC2A</name>
</gene>
<dbReference type="Pfam" id="PF04998">
    <property type="entry name" value="RNA_pol_Rpb1_5"/>
    <property type="match status" value="1"/>
</dbReference>
<sequence>MLLNFQILTNNFNQSILEKNFIKYFSYNKIDLFLQELMFLGFEYAFTYSFSLNIENFKNYFFLTSLLRKYDNLKYTYLWGYNLMSVKLMDFNNKSFLSFKKFFELIKTYSKINPISNSLHLMINTGAKANWTQLLQLIGFRGYLSNAKGYLYEIPIMQNFQKGLNIYEYFISCYGARKGILDTAIKTSDSGYLTRRLVESSRDIIIKEYNCGTNTSLTSHSLIDITGQIKFPIKFLEGKKFNFCYNFKKTLLYKSKKYLYFSSNTKKVYYKLKNWNINLSGVFNWISGKMICKQCLGLNYKFNKLGESLGILSAHSISEPGTQLTLRTFHTGGVVTDLIKHLKIKTLISWIKFNYKLFLNFKFLSLKNKFKIWNNYKTLNLNQGYLIWKDKIIITLIWTKNNFIIQNLFNNFKLNNYSYKIQYKNFYNIKYFISLKFLSIFSRTYKPFLINFNQLITLYPLDFILTRFNNNYIYNPYFTNNYSYQIFNQKNIFLLEKNKTNQWLVKNLNTNIIYMKKIEFILLGFSKKLLYKWNNNYINLLKLKKGYTYKTFLYNYLNYYIIKVNFNIKSLYYYKKHLFNYIINKIKIKINLN</sequence>
<dbReference type="PANTHER" id="PTHR19376">
    <property type="entry name" value="DNA-DIRECTED RNA POLYMERASE"/>
    <property type="match status" value="1"/>
</dbReference>
<protein>
    <recommendedName>
        <fullName evidence="2">DNA-directed RNA polymerase</fullName>
        <ecNumber evidence="2">2.7.7.6</ecNumber>
    </recommendedName>
</protein>
<reference evidence="10" key="1">
    <citation type="journal article" date="2019" name="Genome Biol. Evol.">
        <title>Nephromyces represents a diverse and novel lineage of the Apicomplexa that has retained apicoplasts.</title>
        <authorList>
            <person name="Munoz-Gomez S.A."/>
            <person name="Durnin K."/>
            <person name="Eme L."/>
            <person name="Paight C."/>
            <person name="Lane C.E."/>
            <person name="Saffo M.B."/>
            <person name="Slamovits C.H."/>
        </authorList>
    </citation>
    <scope>NUCLEOTIDE SEQUENCE</scope>
    <source>
        <strain evidence="10">448</strain>
    </source>
</reference>
<dbReference type="GO" id="GO:0003677">
    <property type="term" value="F:DNA binding"/>
    <property type="evidence" value="ECO:0007669"/>
    <property type="project" value="InterPro"/>
</dbReference>
<keyword evidence="5" id="KW-0548">Nucleotidyltransferase</keyword>
<dbReference type="SUPFAM" id="SSF64484">
    <property type="entry name" value="beta and beta-prime subunits of DNA dependent RNA-polymerase"/>
    <property type="match status" value="1"/>
</dbReference>
<dbReference type="EMBL" id="MK573201">
    <property type="protein sequence ID" value="QEM01614.1"/>
    <property type="molecule type" value="Genomic_DNA"/>
</dbReference>
<organism evidence="10">
    <name type="scientific">Nephromyces sp. ex Molgula occidentalis</name>
    <dbReference type="NCBI Taxonomy" id="2544991"/>
    <lineage>
        <taxon>Eukaryota</taxon>
        <taxon>Sar</taxon>
        <taxon>Alveolata</taxon>
        <taxon>Apicomplexa</taxon>
        <taxon>Aconoidasida</taxon>
        <taxon>Nephromycida</taxon>
        <taxon>Nephromyces</taxon>
    </lineage>
</organism>
<evidence type="ECO:0000313" key="10">
    <source>
        <dbReference type="EMBL" id="QEM01614.1"/>
    </source>
</evidence>
<comment type="catalytic activity">
    <reaction evidence="8">
        <text>RNA(n) + a ribonucleoside 5'-triphosphate = RNA(n+1) + diphosphate</text>
        <dbReference type="Rhea" id="RHEA:21248"/>
        <dbReference type="Rhea" id="RHEA-COMP:14527"/>
        <dbReference type="Rhea" id="RHEA-COMP:17342"/>
        <dbReference type="ChEBI" id="CHEBI:33019"/>
        <dbReference type="ChEBI" id="CHEBI:61557"/>
        <dbReference type="ChEBI" id="CHEBI:140395"/>
        <dbReference type="EC" id="2.7.7.6"/>
    </reaction>
</comment>
<dbReference type="GO" id="GO:0000428">
    <property type="term" value="C:DNA-directed RNA polymerase complex"/>
    <property type="evidence" value="ECO:0007669"/>
    <property type="project" value="UniProtKB-KW"/>
</dbReference>
<feature type="domain" description="RNA polymerase Rpb1" evidence="9">
    <location>
        <begin position="163"/>
        <end position="495"/>
    </location>
</feature>
<accession>A0A5C1H7T0</accession>
<keyword evidence="7" id="KW-0804">Transcription</keyword>
<dbReference type="PANTHER" id="PTHR19376:SF54">
    <property type="entry name" value="DNA-DIRECTED RNA POLYMERASE SUBUNIT BETA"/>
    <property type="match status" value="1"/>
</dbReference>
<dbReference type="AlphaFoldDB" id="A0A5C1H7T0"/>
<dbReference type="EC" id="2.7.7.6" evidence="2"/>
<dbReference type="Gene3D" id="1.10.132.30">
    <property type="match status" value="1"/>
</dbReference>
<dbReference type="GO" id="GO:0003899">
    <property type="term" value="F:DNA-directed RNA polymerase activity"/>
    <property type="evidence" value="ECO:0007669"/>
    <property type="project" value="UniProtKB-EC"/>
</dbReference>
<dbReference type="GO" id="GO:0006351">
    <property type="term" value="P:DNA-templated transcription"/>
    <property type="evidence" value="ECO:0007669"/>
    <property type="project" value="InterPro"/>
</dbReference>
<dbReference type="InterPro" id="IPR007081">
    <property type="entry name" value="RNA_pol_Rpb1_5"/>
</dbReference>
<evidence type="ECO:0000256" key="8">
    <source>
        <dbReference type="ARBA" id="ARBA00048552"/>
    </source>
</evidence>
<evidence type="ECO:0000256" key="1">
    <source>
        <dbReference type="ARBA" id="ARBA00004026"/>
    </source>
</evidence>
<keyword evidence="3 10" id="KW-0240">DNA-directed RNA polymerase</keyword>
<dbReference type="InterPro" id="IPR038120">
    <property type="entry name" value="Rpb1_funnel_sf"/>
</dbReference>